<evidence type="ECO:0000256" key="5">
    <source>
        <dbReference type="ARBA" id="ARBA00022777"/>
    </source>
</evidence>
<evidence type="ECO:0000256" key="2">
    <source>
        <dbReference type="ARBA" id="ARBA00012438"/>
    </source>
</evidence>
<dbReference type="AlphaFoldDB" id="A0A8J6QYR0"/>
<evidence type="ECO:0000259" key="6">
    <source>
        <dbReference type="PROSITE" id="PS50109"/>
    </source>
</evidence>
<keyword evidence="8" id="KW-1185">Reference proteome</keyword>
<dbReference type="PROSITE" id="PS50109">
    <property type="entry name" value="HIS_KIN"/>
    <property type="match status" value="1"/>
</dbReference>
<dbReference type="InterPro" id="IPR003594">
    <property type="entry name" value="HATPase_dom"/>
</dbReference>
<dbReference type="EMBL" id="JACWUN010000015">
    <property type="protein sequence ID" value="MBD1401463.1"/>
    <property type="molecule type" value="Genomic_DNA"/>
</dbReference>
<gene>
    <name evidence="7" type="ORF">ICT70_12385</name>
</gene>
<dbReference type="PRINTS" id="PR00344">
    <property type="entry name" value="BCTRLSENSOR"/>
</dbReference>
<keyword evidence="5 7" id="KW-0418">Kinase</keyword>
<proteinExistence type="predicted"/>
<dbReference type="InterPro" id="IPR036890">
    <property type="entry name" value="HATPase_C_sf"/>
</dbReference>
<evidence type="ECO:0000256" key="4">
    <source>
        <dbReference type="ARBA" id="ARBA00022679"/>
    </source>
</evidence>
<comment type="catalytic activity">
    <reaction evidence="1">
        <text>ATP + protein L-histidine = ADP + protein N-phospho-L-histidine.</text>
        <dbReference type="EC" id="2.7.13.3"/>
    </reaction>
</comment>
<dbReference type="InterPro" id="IPR050351">
    <property type="entry name" value="BphY/WalK/GraS-like"/>
</dbReference>
<dbReference type="Gene3D" id="1.10.287.130">
    <property type="match status" value="1"/>
</dbReference>
<comment type="caution">
    <text evidence="7">The sequence shown here is derived from an EMBL/GenBank/DDBJ whole genome shotgun (WGS) entry which is preliminary data.</text>
</comment>
<dbReference type="PANTHER" id="PTHR42878">
    <property type="entry name" value="TWO-COMPONENT HISTIDINE KINASE"/>
    <property type="match status" value="1"/>
</dbReference>
<evidence type="ECO:0000256" key="3">
    <source>
        <dbReference type="ARBA" id="ARBA00022553"/>
    </source>
</evidence>
<feature type="domain" description="Histidine kinase" evidence="6">
    <location>
        <begin position="202"/>
        <end position="416"/>
    </location>
</feature>
<keyword evidence="3" id="KW-0597">Phosphoprotein</keyword>
<protein>
    <recommendedName>
        <fullName evidence="2">histidine kinase</fullName>
        <ecNumber evidence="2">2.7.13.3</ecNumber>
    </recommendedName>
</protein>
<dbReference type="EC" id="2.7.13.3" evidence="2"/>
<dbReference type="GO" id="GO:0030295">
    <property type="term" value="F:protein kinase activator activity"/>
    <property type="evidence" value="ECO:0007669"/>
    <property type="project" value="TreeGrafter"/>
</dbReference>
<dbReference type="PANTHER" id="PTHR42878:SF15">
    <property type="entry name" value="BACTERIOPHYTOCHROME"/>
    <property type="match status" value="1"/>
</dbReference>
<dbReference type="SUPFAM" id="SSF55874">
    <property type="entry name" value="ATPase domain of HSP90 chaperone/DNA topoisomerase II/histidine kinase"/>
    <property type="match status" value="1"/>
</dbReference>
<dbReference type="GO" id="GO:0007234">
    <property type="term" value="P:osmosensory signaling via phosphorelay pathway"/>
    <property type="evidence" value="ECO:0007669"/>
    <property type="project" value="TreeGrafter"/>
</dbReference>
<evidence type="ECO:0000256" key="1">
    <source>
        <dbReference type="ARBA" id="ARBA00000085"/>
    </source>
</evidence>
<name>A0A8J6QYR0_9BACT</name>
<dbReference type="InterPro" id="IPR005467">
    <property type="entry name" value="His_kinase_dom"/>
</dbReference>
<accession>A0A8J6QYR0</accession>
<dbReference type="Gene3D" id="3.30.565.10">
    <property type="entry name" value="Histidine kinase-like ATPase, C-terminal domain"/>
    <property type="match status" value="1"/>
</dbReference>
<dbReference type="RefSeq" id="WP_191157090.1">
    <property type="nucleotide sequence ID" value="NZ_JACWUN010000015.1"/>
</dbReference>
<dbReference type="SMART" id="SM00387">
    <property type="entry name" value="HATPase_c"/>
    <property type="match status" value="1"/>
</dbReference>
<evidence type="ECO:0000313" key="8">
    <source>
        <dbReference type="Proteomes" id="UP000632828"/>
    </source>
</evidence>
<reference evidence="7" key="1">
    <citation type="submission" date="2020-09" db="EMBL/GenBank/DDBJ databases">
        <title>Pelobacter alkaliphilus sp. nov., a novel anaerobic arsenate-reducing bacterium from terrestrial mud volcano.</title>
        <authorList>
            <person name="Khomyakova M.A."/>
            <person name="Merkel A.Y."/>
            <person name="Slobodkin A.I."/>
        </authorList>
    </citation>
    <scope>NUCLEOTIDE SEQUENCE</scope>
    <source>
        <strain evidence="7">M08fum</strain>
    </source>
</reference>
<dbReference type="Pfam" id="PF02518">
    <property type="entry name" value="HATPase_c"/>
    <property type="match status" value="1"/>
</dbReference>
<dbReference type="InterPro" id="IPR029016">
    <property type="entry name" value="GAF-like_dom_sf"/>
</dbReference>
<evidence type="ECO:0000313" key="7">
    <source>
        <dbReference type="EMBL" id="MBD1401463.1"/>
    </source>
</evidence>
<dbReference type="SMART" id="SM00388">
    <property type="entry name" value="HisKA"/>
    <property type="match status" value="1"/>
</dbReference>
<dbReference type="SUPFAM" id="SSF47384">
    <property type="entry name" value="Homodimeric domain of signal transducing histidine kinase"/>
    <property type="match status" value="1"/>
</dbReference>
<dbReference type="InterPro" id="IPR036097">
    <property type="entry name" value="HisK_dim/P_sf"/>
</dbReference>
<dbReference type="GO" id="GO:0000156">
    <property type="term" value="F:phosphorelay response regulator activity"/>
    <property type="evidence" value="ECO:0007669"/>
    <property type="project" value="TreeGrafter"/>
</dbReference>
<sequence>MKPYSFPAQLSFITDLFSNTRLRQDFVASIVDKLQVWTGCYCVGIRIVNPDDVMPYEAYVGFSREFWEHENWLSLREHQCGCTRIVNNEILPVDEPLLTENGSILSNDLQGFGATLSAAEASLYRGKCVECGFGSLALVPIRKEGAVIGLIHLADLRVNMLPPELIRTLEALTPAIAEVIDRFSTEDRLNQSRAEMEQFVYTISHDLKSPLITVRTYLAMLQQDLLNKDQQEIDTDLRYISGAAEKMDQLLDSLLQYSRISKKEASPQTRAAGQLVADCLTALAGILKQKNVQMLVNKMPYSLHGDPLHFNQIWQNLIENAVKYMGDQDQPRIEIGATHRAQDVVFYVRDNGMGIAPEHWARIFTLFSQLNPNSDGSGLGLALIKKIVNLYQGRIWVESAGEGQGSCFMFTLPGAVLKQDQALFTHI</sequence>
<dbReference type="InterPro" id="IPR003661">
    <property type="entry name" value="HisK_dim/P_dom"/>
</dbReference>
<organism evidence="7 8">
    <name type="scientific">Pelovirga terrestris</name>
    <dbReference type="NCBI Taxonomy" id="2771352"/>
    <lineage>
        <taxon>Bacteria</taxon>
        <taxon>Pseudomonadati</taxon>
        <taxon>Thermodesulfobacteriota</taxon>
        <taxon>Desulfuromonadia</taxon>
        <taxon>Geobacterales</taxon>
        <taxon>Geobacteraceae</taxon>
        <taxon>Pelovirga</taxon>
    </lineage>
</organism>
<dbReference type="InterPro" id="IPR004358">
    <property type="entry name" value="Sig_transdc_His_kin-like_C"/>
</dbReference>
<dbReference type="Gene3D" id="3.30.450.40">
    <property type="match status" value="1"/>
</dbReference>
<dbReference type="Proteomes" id="UP000632828">
    <property type="component" value="Unassembled WGS sequence"/>
</dbReference>
<dbReference type="GO" id="GO:0000155">
    <property type="term" value="F:phosphorelay sensor kinase activity"/>
    <property type="evidence" value="ECO:0007669"/>
    <property type="project" value="InterPro"/>
</dbReference>
<dbReference type="SUPFAM" id="SSF55781">
    <property type="entry name" value="GAF domain-like"/>
    <property type="match status" value="1"/>
</dbReference>
<dbReference type="Pfam" id="PF00512">
    <property type="entry name" value="HisKA"/>
    <property type="match status" value="1"/>
</dbReference>
<dbReference type="CDD" id="cd00082">
    <property type="entry name" value="HisKA"/>
    <property type="match status" value="1"/>
</dbReference>
<keyword evidence="4" id="KW-0808">Transferase</keyword>
<dbReference type="FunFam" id="3.30.565.10:FF:000006">
    <property type="entry name" value="Sensor histidine kinase WalK"/>
    <property type="match status" value="1"/>
</dbReference>